<keyword evidence="15" id="KW-1185">Reference proteome</keyword>
<dbReference type="Pfam" id="PF01266">
    <property type="entry name" value="DAO"/>
    <property type="match status" value="1"/>
</dbReference>
<gene>
    <name evidence="10 14" type="primary">mnmC</name>
    <name evidence="14" type="ORF">AQPW35_24230</name>
</gene>
<dbReference type="SUPFAM" id="SSF51905">
    <property type="entry name" value="FAD/NAD(P)-binding domain"/>
    <property type="match status" value="1"/>
</dbReference>
<dbReference type="InterPro" id="IPR047785">
    <property type="entry name" value="tRNA_MNMC2"/>
</dbReference>
<dbReference type="NCBIfam" id="NF033855">
    <property type="entry name" value="tRNA_MNMC2"/>
    <property type="match status" value="1"/>
</dbReference>
<evidence type="ECO:0000313" key="14">
    <source>
        <dbReference type="EMBL" id="GCL63342.1"/>
    </source>
</evidence>
<dbReference type="PANTHER" id="PTHR13847:SF283">
    <property type="entry name" value="TRNA 5-METHYLAMINOMETHYL-2-THIOURIDINE BIOSYNTHESIS BIFUNCTIONAL PROTEIN MNMC"/>
    <property type="match status" value="1"/>
</dbReference>
<evidence type="ECO:0000256" key="2">
    <source>
        <dbReference type="ARBA" id="ARBA00022603"/>
    </source>
</evidence>
<dbReference type="Gene3D" id="3.30.9.10">
    <property type="entry name" value="D-Amino Acid Oxidase, subunit A, domain 2"/>
    <property type="match status" value="1"/>
</dbReference>
<dbReference type="GO" id="GO:0005737">
    <property type="term" value="C:cytoplasm"/>
    <property type="evidence" value="ECO:0007669"/>
    <property type="project" value="UniProtKB-SubCell"/>
</dbReference>
<dbReference type="Pfam" id="PF05430">
    <property type="entry name" value="Methyltransf_30"/>
    <property type="match status" value="1"/>
</dbReference>
<evidence type="ECO:0000256" key="5">
    <source>
        <dbReference type="ARBA" id="ARBA00022691"/>
    </source>
</evidence>
<dbReference type="InterPro" id="IPR029063">
    <property type="entry name" value="SAM-dependent_MTases_sf"/>
</dbReference>
<name>A0A480ATB7_9BURK</name>
<feature type="region of interest" description="tRNA (mnm(5)s(2)U34)-methyltransferase" evidence="10">
    <location>
        <begin position="1"/>
        <end position="233"/>
    </location>
</feature>
<proteinExistence type="inferred from homology"/>
<keyword evidence="8 10" id="KW-0560">Oxidoreductase</keyword>
<evidence type="ECO:0000256" key="11">
    <source>
        <dbReference type="SAM" id="MobiDB-lite"/>
    </source>
</evidence>
<evidence type="ECO:0000256" key="8">
    <source>
        <dbReference type="ARBA" id="ARBA00023002"/>
    </source>
</evidence>
<dbReference type="GO" id="GO:0016645">
    <property type="term" value="F:oxidoreductase activity, acting on the CH-NH group of donors"/>
    <property type="evidence" value="ECO:0007669"/>
    <property type="project" value="InterPro"/>
</dbReference>
<accession>A0A480ATB7</accession>
<evidence type="ECO:0000313" key="15">
    <source>
        <dbReference type="Proteomes" id="UP000301751"/>
    </source>
</evidence>
<evidence type="ECO:0000256" key="10">
    <source>
        <dbReference type="HAMAP-Rule" id="MF_01102"/>
    </source>
</evidence>
<dbReference type="InterPro" id="IPR036188">
    <property type="entry name" value="FAD/NAD-bd_sf"/>
</dbReference>
<keyword evidence="6 10" id="KW-0819">tRNA processing</keyword>
<dbReference type="GO" id="GO:0050660">
    <property type="term" value="F:flavin adenine dinucleotide binding"/>
    <property type="evidence" value="ECO:0007669"/>
    <property type="project" value="UniProtKB-UniRule"/>
</dbReference>
<dbReference type="HAMAP" id="MF_01102">
    <property type="entry name" value="MnmC"/>
    <property type="match status" value="1"/>
</dbReference>
<evidence type="ECO:0000256" key="9">
    <source>
        <dbReference type="ARBA" id="ARBA00023268"/>
    </source>
</evidence>
<dbReference type="EMBL" id="BJCL01000005">
    <property type="protein sequence ID" value="GCL63342.1"/>
    <property type="molecule type" value="Genomic_DNA"/>
</dbReference>
<dbReference type="InterPro" id="IPR006076">
    <property type="entry name" value="FAD-dep_OxRdtase"/>
</dbReference>
<keyword evidence="4 10" id="KW-0808">Transferase</keyword>
<dbReference type="Gene3D" id="3.40.50.150">
    <property type="entry name" value="Vaccinia Virus protein VP39"/>
    <property type="match status" value="1"/>
</dbReference>
<dbReference type="Proteomes" id="UP000301751">
    <property type="component" value="Unassembled WGS sequence"/>
</dbReference>
<feature type="region of interest" description="FAD-dependent cmnm(5)s(2)U34 oxidoreductase" evidence="10">
    <location>
        <begin position="256"/>
        <end position="633"/>
    </location>
</feature>
<evidence type="ECO:0000256" key="6">
    <source>
        <dbReference type="ARBA" id="ARBA00022694"/>
    </source>
</evidence>
<dbReference type="RefSeq" id="WP_137733078.1">
    <property type="nucleotide sequence ID" value="NZ_BJCL01000005.1"/>
</dbReference>
<dbReference type="EC" id="1.5.-.-" evidence="10"/>
<dbReference type="OrthoDB" id="9786494at2"/>
<comment type="catalytic activity">
    <reaction evidence="10">
        <text>5-aminomethyl-2-thiouridine(34) in tRNA + S-adenosyl-L-methionine = 5-methylaminomethyl-2-thiouridine(34) in tRNA + S-adenosyl-L-homocysteine + H(+)</text>
        <dbReference type="Rhea" id="RHEA:19569"/>
        <dbReference type="Rhea" id="RHEA-COMP:10195"/>
        <dbReference type="Rhea" id="RHEA-COMP:10197"/>
        <dbReference type="ChEBI" id="CHEBI:15378"/>
        <dbReference type="ChEBI" id="CHEBI:57856"/>
        <dbReference type="ChEBI" id="CHEBI:59789"/>
        <dbReference type="ChEBI" id="CHEBI:74454"/>
        <dbReference type="ChEBI" id="CHEBI:74455"/>
        <dbReference type="EC" id="2.1.1.61"/>
    </reaction>
</comment>
<comment type="caution">
    <text evidence="14">The sequence shown here is derived from an EMBL/GenBank/DDBJ whole genome shotgun (WGS) entry which is preliminary data.</text>
</comment>
<protein>
    <recommendedName>
        <fullName evidence="10">tRNA 5-methylaminomethyl-2-thiouridine biosynthesis bifunctional protein MnmC</fullName>
        <shortName evidence="10">tRNA mnm(5)s(2)U biosynthesis bifunctional protein</shortName>
    </recommendedName>
    <domain>
        <recommendedName>
            <fullName evidence="10">tRNA (mnm(5)s(2)U34)-methyltransferase</fullName>
            <ecNumber evidence="10">2.1.1.61</ecNumber>
        </recommendedName>
    </domain>
    <domain>
        <recommendedName>
            <fullName evidence="10">FAD-dependent cmnm(5)s(2)U34 oxidoreductase</fullName>
            <ecNumber evidence="10">1.5.-.-</ecNumber>
        </recommendedName>
    </domain>
</protein>
<organism evidence="14 15">
    <name type="scientific">Pseudaquabacterium pictum</name>
    <dbReference type="NCBI Taxonomy" id="2315236"/>
    <lineage>
        <taxon>Bacteria</taxon>
        <taxon>Pseudomonadati</taxon>
        <taxon>Pseudomonadota</taxon>
        <taxon>Betaproteobacteria</taxon>
        <taxon>Burkholderiales</taxon>
        <taxon>Sphaerotilaceae</taxon>
        <taxon>Pseudaquabacterium</taxon>
    </lineage>
</organism>
<dbReference type="EC" id="2.1.1.61" evidence="10"/>
<comment type="function">
    <text evidence="10">Catalyzes the last two steps in the biosynthesis of 5-methylaminomethyl-2-thiouridine (mnm(5)s(2)U) at the wobble position (U34) in tRNA. Catalyzes the FAD-dependent demodification of cmnm(5)s(2)U34 to nm(5)s(2)U34, followed by the transfer of a methyl group from S-adenosyl-L-methionine to nm(5)s(2)U34, to form mnm(5)s(2)U34.</text>
</comment>
<keyword evidence="3 10" id="KW-0285">Flavoprotein</keyword>
<feature type="domain" description="MnmC-like methyltransferase" evidence="13">
    <location>
        <begin position="115"/>
        <end position="231"/>
    </location>
</feature>
<keyword evidence="9 10" id="KW-0511">Multifunctional enzyme</keyword>
<keyword evidence="5 10" id="KW-0949">S-adenosyl-L-methionine</keyword>
<comment type="cofactor">
    <cofactor evidence="10">
        <name>FAD</name>
        <dbReference type="ChEBI" id="CHEBI:57692"/>
    </cofactor>
</comment>
<comment type="similarity">
    <text evidence="10">In the C-terminal section; belongs to the DAO family.</text>
</comment>
<comment type="similarity">
    <text evidence="10">In the N-terminal section; belongs to the methyltransferase superfamily. tRNA (mnm(5)s(2)U34)-methyltransferase family.</text>
</comment>
<evidence type="ECO:0000256" key="4">
    <source>
        <dbReference type="ARBA" id="ARBA00022679"/>
    </source>
</evidence>
<evidence type="ECO:0000256" key="7">
    <source>
        <dbReference type="ARBA" id="ARBA00022827"/>
    </source>
</evidence>
<feature type="domain" description="FAD dependent oxidoreductase" evidence="12">
    <location>
        <begin position="253"/>
        <end position="598"/>
    </location>
</feature>
<dbReference type="GO" id="GO:0002097">
    <property type="term" value="P:tRNA wobble base modification"/>
    <property type="evidence" value="ECO:0007669"/>
    <property type="project" value="UniProtKB-UniRule"/>
</dbReference>
<comment type="subcellular location">
    <subcellularLocation>
        <location evidence="10">Cytoplasm</location>
    </subcellularLocation>
</comment>
<evidence type="ECO:0000259" key="13">
    <source>
        <dbReference type="Pfam" id="PF05430"/>
    </source>
</evidence>
<dbReference type="InterPro" id="IPR008471">
    <property type="entry name" value="MnmC-like_methylTransf"/>
</dbReference>
<dbReference type="PANTHER" id="PTHR13847">
    <property type="entry name" value="SARCOSINE DEHYDROGENASE-RELATED"/>
    <property type="match status" value="1"/>
</dbReference>
<dbReference type="GO" id="GO:0004808">
    <property type="term" value="F:tRNA (5-methylaminomethyl-2-thiouridylate)(34)-methyltransferase activity"/>
    <property type="evidence" value="ECO:0007669"/>
    <property type="project" value="UniProtKB-EC"/>
</dbReference>
<feature type="region of interest" description="Disordered" evidence="11">
    <location>
        <begin position="551"/>
        <end position="570"/>
    </location>
</feature>
<dbReference type="Gene3D" id="3.50.50.60">
    <property type="entry name" value="FAD/NAD(P)-binding domain"/>
    <property type="match status" value="1"/>
</dbReference>
<evidence type="ECO:0000259" key="12">
    <source>
        <dbReference type="Pfam" id="PF01266"/>
    </source>
</evidence>
<sequence length="633" mass="66756">MSWGPLQPARIDFSDAQVPSAPDFGDLYHARAGALGQARHVFLAGNGLPGRWAGRRRFVVLETGFGLGHNFLATWDAWQQDARRCDTLWYVVIEKHPPRRDDMARAHAASPLPALSAELLRAWPPLTPDMHLVDLAGGRVRLLLAFGDIAQVLPELVLQADAFYLDGFAPDRNPAMWDPWRLRQLPRLAAPGATLATWSVASAVRQGLQAAGFQVEKRPGWGGKREMTAGVFAPRFTPPAPPGRQPLTGVQTVAVVGAGLAGAATAAALARRGLAVQVIDRQAGPARETSGNAGGLFHGVVHAQDGVHARWLRAAALQAARVLQPLIDSGAVPGAMHGLLRGEQALTSTAMQQLLDNLALPPDYLQVQPQGAGAAWLYPGGGWAAPAALSAHWLQHPGIACRWGTTVQALQPTPAGWRLLGADGQVLAEVDAVVLCNAADTQRLAGADWPLQTVRGQTTLLPAGLPGAPTLPRPVADAGYVLPLADGRLLCGATSQRGDADPTVRWADHQHNLSTLARLTGWSPPANAGQLDGRVGWRLLASDRLPLLGPLPAAGTASSRPADQPRRVPRQPGLAVFTALGSRGITQAPLGADLLAAWLTGDPLPVPAALVDALDVARFGSRAVRRAARPSVE</sequence>
<dbReference type="GO" id="GO:0032259">
    <property type="term" value="P:methylation"/>
    <property type="evidence" value="ECO:0007669"/>
    <property type="project" value="UniProtKB-KW"/>
</dbReference>
<dbReference type="AlphaFoldDB" id="A0A480ATB7"/>
<dbReference type="InterPro" id="IPR023032">
    <property type="entry name" value="tRNA_MAMT_biosynth_bifunc_MnmC"/>
</dbReference>
<keyword evidence="7 10" id="KW-0274">FAD</keyword>
<evidence type="ECO:0000256" key="3">
    <source>
        <dbReference type="ARBA" id="ARBA00022630"/>
    </source>
</evidence>
<dbReference type="InterPro" id="IPR017610">
    <property type="entry name" value="tRNA_S-uridine_synth_MnmC_C"/>
</dbReference>
<evidence type="ECO:0000256" key="1">
    <source>
        <dbReference type="ARBA" id="ARBA00022490"/>
    </source>
</evidence>
<reference evidence="15" key="1">
    <citation type="submission" date="2019-03" db="EMBL/GenBank/DDBJ databases">
        <title>Aquabacterium pictum sp.nov., the first bacteriochlorophyll a-containing freshwater bacterium in the genus Aquabacterium of the class Betaproteobacteria.</title>
        <authorList>
            <person name="Hirose S."/>
            <person name="Tank M."/>
            <person name="Hara E."/>
            <person name="Tamaki H."/>
            <person name="Takaichi S."/>
            <person name="Haruta S."/>
            <person name="Hanada S."/>
        </authorList>
    </citation>
    <scope>NUCLEOTIDE SEQUENCE [LARGE SCALE GENOMIC DNA]</scope>
    <source>
        <strain evidence="15">W35</strain>
    </source>
</reference>
<keyword evidence="1 10" id="KW-0963">Cytoplasm</keyword>
<dbReference type="SUPFAM" id="SSF54373">
    <property type="entry name" value="FAD-linked reductases, C-terminal domain"/>
    <property type="match status" value="1"/>
</dbReference>
<dbReference type="NCBIfam" id="TIGR03197">
    <property type="entry name" value="MnmC_Cterm"/>
    <property type="match status" value="1"/>
</dbReference>
<keyword evidence="2 10" id="KW-0489">Methyltransferase</keyword>